<keyword evidence="2" id="KW-1185">Reference proteome</keyword>
<dbReference type="GO" id="GO:0006313">
    <property type="term" value="P:DNA transposition"/>
    <property type="evidence" value="ECO:0007669"/>
    <property type="project" value="InterPro"/>
</dbReference>
<dbReference type="GO" id="GO:0003677">
    <property type="term" value="F:DNA binding"/>
    <property type="evidence" value="ECO:0007669"/>
    <property type="project" value="InterPro"/>
</dbReference>
<dbReference type="GO" id="GO:0004803">
    <property type="term" value="F:transposase activity"/>
    <property type="evidence" value="ECO:0007669"/>
    <property type="project" value="InterPro"/>
</dbReference>
<dbReference type="Gene3D" id="1.10.10.60">
    <property type="entry name" value="Homeodomain-like"/>
    <property type="match status" value="1"/>
</dbReference>
<organism evidence="1 2">
    <name type="scientific">Gracilibacillus halophilus YIM-C55.5</name>
    <dbReference type="NCBI Taxonomy" id="1308866"/>
    <lineage>
        <taxon>Bacteria</taxon>
        <taxon>Bacillati</taxon>
        <taxon>Bacillota</taxon>
        <taxon>Bacilli</taxon>
        <taxon>Bacillales</taxon>
        <taxon>Bacillaceae</taxon>
        <taxon>Gracilibacillus</taxon>
    </lineage>
</organism>
<dbReference type="Proteomes" id="UP000012283">
    <property type="component" value="Unassembled WGS sequence"/>
</dbReference>
<dbReference type="AlphaFoldDB" id="N4WPT5"/>
<dbReference type="STRING" id="1308866.J416_02094"/>
<protein>
    <submittedName>
        <fullName evidence="1">Transposase IS3/IS911 family protein</fullName>
    </submittedName>
</protein>
<gene>
    <name evidence="1" type="ORF">J416_02094</name>
</gene>
<dbReference type="PATRIC" id="fig|1308866.3.peg.424"/>
<dbReference type="OrthoDB" id="2185084at2"/>
<sequence length="97" mass="11544">MRKTYDKEFKLQAVRMVKEDGKRIVEVARELDVAEPTLHNWVKKYNQGKDDVFVGSGYVQPEKKMEYDLQKRIRDLEEENAILKRLWASSQKTRSNL</sequence>
<dbReference type="InterPro" id="IPR002514">
    <property type="entry name" value="Transposase_8"/>
</dbReference>
<evidence type="ECO:0000313" key="2">
    <source>
        <dbReference type="Proteomes" id="UP000012283"/>
    </source>
</evidence>
<comment type="caution">
    <text evidence="1">The sequence shown here is derived from an EMBL/GenBank/DDBJ whole genome shotgun (WGS) entry which is preliminary data.</text>
</comment>
<dbReference type="SUPFAM" id="SSF46689">
    <property type="entry name" value="Homeodomain-like"/>
    <property type="match status" value="1"/>
</dbReference>
<reference evidence="1 2" key="1">
    <citation type="submission" date="2013-03" db="EMBL/GenBank/DDBJ databases">
        <title>Draft genome sequence of Gracibacillus halophilus YIM-C55.5, a moderately halophilic and thermophilic organism from the Xiaochaidamu salt lake.</title>
        <authorList>
            <person name="Sugumar T."/>
            <person name="Polireddy D.R."/>
            <person name="Antony A."/>
            <person name="Madhava Y.R."/>
            <person name="Sivakumar N."/>
        </authorList>
    </citation>
    <scope>NUCLEOTIDE SEQUENCE [LARGE SCALE GENOMIC DNA]</scope>
    <source>
        <strain evidence="1 2">YIM-C55.5</strain>
    </source>
</reference>
<dbReference type="InterPro" id="IPR009057">
    <property type="entry name" value="Homeodomain-like_sf"/>
</dbReference>
<evidence type="ECO:0000313" key="1">
    <source>
        <dbReference type="EMBL" id="ENH98117.1"/>
    </source>
</evidence>
<dbReference type="PANTHER" id="PTHR33215:SF13">
    <property type="entry name" value="PROTEIN DISTAL ANTENNA"/>
    <property type="match status" value="1"/>
</dbReference>
<dbReference type="PANTHER" id="PTHR33215">
    <property type="entry name" value="PROTEIN DISTAL ANTENNA"/>
    <property type="match status" value="1"/>
</dbReference>
<proteinExistence type="predicted"/>
<dbReference type="EMBL" id="APML01000006">
    <property type="protein sequence ID" value="ENH98117.1"/>
    <property type="molecule type" value="Genomic_DNA"/>
</dbReference>
<accession>N4WPT5</accession>
<dbReference type="eggNOG" id="COG2963">
    <property type="taxonomic scope" value="Bacteria"/>
</dbReference>
<dbReference type="Pfam" id="PF01527">
    <property type="entry name" value="HTH_Tnp_1"/>
    <property type="match status" value="1"/>
</dbReference>
<name>N4WPT5_9BACI</name>
<dbReference type="InterPro" id="IPR051839">
    <property type="entry name" value="RD_transcriptional_regulator"/>
</dbReference>